<dbReference type="InterPro" id="IPR015590">
    <property type="entry name" value="Aldehyde_DH_dom"/>
</dbReference>
<dbReference type="CDD" id="cd07106">
    <property type="entry name" value="ALDH_AldA-AAD23400"/>
    <property type="match status" value="1"/>
</dbReference>
<dbReference type="InterPro" id="IPR044086">
    <property type="entry name" value="LUC3-like"/>
</dbReference>
<dbReference type="InterPro" id="IPR016161">
    <property type="entry name" value="Ald_DH/histidinol_DH"/>
</dbReference>
<comment type="similarity">
    <text evidence="3">Belongs to the aldehyde dehydrogenase family.</text>
</comment>
<dbReference type="SUPFAM" id="SSF53720">
    <property type="entry name" value="ALDH-like"/>
    <property type="match status" value="1"/>
</dbReference>
<name>A0ABX8E3I2_9SPHN</name>
<evidence type="ECO:0000256" key="3">
    <source>
        <dbReference type="RuleBase" id="RU003345"/>
    </source>
</evidence>
<evidence type="ECO:0000313" key="6">
    <source>
        <dbReference type="Proteomes" id="UP000677126"/>
    </source>
</evidence>
<feature type="domain" description="Aldehyde dehydrogenase" evidence="4">
    <location>
        <begin position="21"/>
        <end position="469"/>
    </location>
</feature>
<dbReference type="PANTHER" id="PTHR11699">
    <property type="entry name" value="ALDEHYDE DEHYDROGENASE-RELATED"/>
    <property type="match status" value="1"/>
</dbReference>
<sequence>MNSESDYAMLIDGKRVATGQGTCGVTNPATGEEIARVPDCSDEQLDEAIAAARAAFPAWSALDLNERRARLVAFAEAILAQTAPLARLLTQEQGKPLHEAEREVMGCAGWLKGVCALDLPEEVNEDNETRLSVTQRVPLGVVGAIVPWNFPLLLAMFKIGPALVTGNTMVLKPSPFTPLTTLRMAELSRGILPDGVLNVICGEDRLGPAMTAHPGVDKISFTGSTATGRRVMGSSAATLKRVTLELGGNDAAIVLPDADVERIAPDLFWAAFRNNGQICIATKRLYVHRSVYARLKEALVAYAGTVRLGDGTEQGVGLGPLNNKPQFDRVRDLLEDSRAQGHSFLFEAAGDVPANGYFVPVTLIDNPPEEARIVQEEQFGPVLPILVYEDVEEAIARANASEYGLGCSIWGTDEEAAAAVAARIQSGTVWINETQYLSPFASFGGWKQSGVGTEGGREGLVEYTVPRTIVRRRASA</sequence>
<evidence type="ECO:0000259" key="4">
    <source>
        <dbReference type="Pfam" id="PF00171"/>
    </source>
</evidence>
<dbReference type="Gene3D" id="3.40.309.10">
    <property type="entry name" value="Aldehyde Dehydrogenase, Chain A, domain 2"/>
    <property type="match status" value="1"/>
</dbReference>
<organism evidence="5 6">
    <name type="scientific">Novosphingobium decolorationis</name>
    <dbReference type="NCBI Taxonomy" id="2698673"/>
    <lineage>
        <taxon>Bacteria</taxon>
        <taxon>Pseudomonadati</taxon>
        <taxon>Pseudomonadota</taxon>
        <taxon>Alphaproteobacteria</taxon>
        <taxon>Sphingomonadales</taxon>
        <taxon>Sphingomonadaceae</taxon>
        <taxon>Novosphingobium</taxon>
    </lineage>
</organism>
<keyword evidence="1 3" id="KW-0560">Oxidoreductase</keyword>
<evidence type="ECO:0000256" key="1">
    <source>
        <dbReference type="ARBA" id="ARBA00023002"/>
    </source>
</evidence>
<accession>A0ABX8E3I2</accession>
<dbReference type="InterPro" id="IPR016160">
    <property type="entry name" value="Ald_DH_CS_CYS"/>
</dbReference>
<reference evidence="5 6" key="1">
    <citation type="journal article" date="2021" name="Int. J. Syst. Evol. Microbiol.">
        <title>Novosphingobium decolorationis sp. nov., an aniline blue-decolourizing bacterium isolated from East Pacific sediment.</title>
        <authorList>
            <person name="Chen X."/>
            <person name="Dong B."/>
            <person name="Chen T."/>
            <person name="Ren N."/>
            <person name="Wang J."/>
            <person name="Xu Y."/>
            <person name="Yang J."/>
            <person name="Zhu S."/>
            <person name="Chen J."/>
        </authorList>
    </citation>
    <scope>NUCLEOTIDE SEQUENCE [LARGE SCALE GENOMIC DNA]</scope>
    <source>
        <strain evidence="5 6">502str22</strain>
    </source>
</reference>
<dbReference type="InterPro" id="IPR029510">
    <property type="entry name" value="Ald_DH_CS_GLU"/>
</dbReference>
<dbReference type="RefSeq" id="WP_213501835.1">
    <property type="nucleotide sequence ID" value="NZ_CP054856.1"/>
</dbReference>
<dbReference type="Proteomes" id="UP000677126">
    <property type="component" value="Chromosome"/>
</dbReference>
<dbReference type="Pfam" id="PF00171">
    <property type="entry name" value="Aldedh"/>
    <property type="match status" value="1"/>
</dbReference>
<dbReference type="InterPro" id="IPR016162">
    <property type="entry name" value="Ald_DH_N"/>
</dbReference>
<dbReference type="PROSITE" id="PS00687">
    <property type="entry name" value="ALDEHYDE_DEHYDR_GLU"/>
    <property type="match status" value="1"/>
</dbReference>
<evidence type="ECO:0000256" key="2">
    <source>
        <dbReference type="PROSITE-ProRule" id="PRU10007"/>
    </source>
</evidence>
<dbReference type="PROSITE" id="PS00070">
    <property type="entry name" value="ALDEHYDE_DEHYDR_CYS"/>
    <property type="match status" value="1"/>
</dbReference>
<feature type="active site" evidence="2">
    <location>
        <position position="245"/>
    </location>
</feature>
<evidence type="ECO:0000313" key="5">
    <source>
        <dbReference type="EMBL" id="QVM82611.1"/>
    </source>
</evidence>
<dbReference type="InterPro" id="IPR016163">
    <property type="entry name" value="Ald_DH_C"/>
</dbReference>
<dbReference type="Gene3D" id="3.40.605.10">
    <property type="entry name" value="Aldehyde Dehydrogenase, Chain A, domain 1"/>
    <property type="match status" value="1"/>
</dbReference>
<protein>
    <submittedName>
        <fullName evidence="5">Aldehyde dehydrogenase family protein</fullName>
    </submittedName>
</protein>
<proteinExistence type="inferred from homology"/>
<dbReference type="EMBL" id="CP054856">
    <property type="protein sequence ID" value="QVM82611.1"/>
    <property type="molecule type" value="Genomic_DNA"/>
</dbReference>
<keyword evidence="6" id="KW-1185">Reference proteome</keyword>
<gene>
    <name evidence="5" type="ORF">HT578_01845</name>
</gene>